<dbReference type="EMBL" id="JACHWS010000002">
    <property type="protein sequence ID" value="MBB3037842.1"/>
    <property type="molecule type" value="Genomic_DNA"/>
</dbReference>
<dbReference type="InterPro" id="IPR029033">
    <property type="entry name" value="His_PPase_superfam"/>
</dbReference>
<dbReference type="PANTHER" id="PTHR20935:SF0">
    <property type="entry name" value="SERINE_THREONINE-PROTEIN PHOSPHATASE PGAM5, MITOCHONDRIAL"/>
    <property type="match status" value="1"/>
</dbReference>
<gene>
    <name evidence="2" type="ORF">FHU29_002291</name>
</gene>
<dbReference type="Pfam" id="PF00300">
    <property type="entry name" value="His_Phos_1"/>
    <property type="match status" value="1"/>
</dbReference>
<dbReference type="InterPro" id="IPR013078">
    <property type="entry name" value="His_Pase_superF_clade-1"/>
</dbReference>
<dbReference type="GO" id="GO:0016787">
    <property type="term" value="F:hydrolase activity"/>
    <property type="evidence" value="ECO:0007669"/>
    <property type="project" value="UniProtKB-KW"/>
</dbReference>
<name>A0A839RLP8_9ACTN</name>
<sequence length="215" mass="23537">MGTIFLVRHGQASFGTANYDALSDLGGEQARITGEELRHRAAHVTHIVSGTMQRQRDTSLHSGYEPATDPRWNEYDFADVIHHHGEPDSGTAESHADRMSFQKLLDGALDRWIAAGRSSPCTETWDQFTERVDSAFDELVRNSGSGVQSAAFTSGGVIAAIAAKLLGDRDRIFVPLHRVSCNAGITKLINGRSGVSLVSYNEHGHVDGKRLFSYR</sequence>
<dbReference type="SMART" id="SM00855">
    <property type="entry name" value="PGAM"/>
    <property type="match status" value="1"/>
</dbReference>
<reference evidence="2 3" key="1">
    <citation type="submission" date="2020-08" db="EMBL/GenBank/DDBJ databases">
        <title>Sequencing the genomes of 1000 actinobacteria strains.</title>
        <authorList>
            <person name="Klenk H.-P."/>
        </authorList>
    </citation>
    <scope>NUCLEOTIDE SEQUENCE [LARGE SCALE GENOMIC DNA]</scope>
    <source>
        <strain evidence="2 3">DSM 45258</strain>
    </source>
</reference>
<dbReference type="AlphaFoldDB" id="A0A839RLP8"/>
<comment type="caution">
    <text evidence="2">The sequence shown here is derived from an EMBL/GenBank/DDBJ whole genome shotgun (WGS) entry which is preliminary data.</text>
</comment>
<organism evidence="2 3">
    <name type="scientific">Hoyosella altamirensis</name>
    <dbReference type="NCBI Taxonomy" id="616997"/>
    <lineage>
        <taxon>Bacteria</taxon>
        <taxon>Bacillati</taxon>
        <taxon>Actinomycetota</taxon>
        <taxon>Actinomycetes</taxon>
        <taxon>Mycobacteriales</taxon>
        <taxon>Hoyosellaceae</taxon>
        <taxon>Hoyosella</taxon>
    </lineage>
</organism>
<evidence type="ECO:0000313" key="2">
    <source>
        <dbReference type="EMBL" id="MBB3037842.1"/>
    </source>
</evidence>
<keyword evidence="3" id="KW-1185">Reference proteome</keyword>
<evidence type="ECO:0000256" key="1">
    <source>
        <dbReference type="ARBA" id="ARBA00022801"/>
    </source>
</evidence>
<proteinExistence type="predicted"/>
<protein>
    <submittedName>
        <fullName evidence="2">Broad specificity phosphatase PhoE</fullName>
    </submittedName>
</protein>
<accession>A0A839RLP8</accession>
<dbReference type="Gene3D" id="3.40.50.1240">
    <property type="entry name" value="Phosphoglycerate mutase-like"/>
    <property type="match status" value="1"/>
</dbReference>
<dbReference type="PANTHER" id="PTHR20935">
    <property type="entry name" value="PHOSPHOGLYCERATE MUTASE-RELATED"/>
    <property type="match status" value="1"/>
</dbReference>
<dbReference type="RefSeq" id="WP_064441330.1">
    <property type="nucleotide sequence ID" value="NZ_BDDI01000013.1"/>
</dbReference>
<dbReference type="OrthoDB" id="280692at2"/>
<dbReference type="Proteomes" id="UP000567922">
    <property type="component" value="Unassembled WGS sequence"/>
</dbReference>
<keyword evidence="1" id="KW-0378">Hydrolase</keyword>
<dbReference type="SUPFAM" id="SSF53254">
    <property type="entry name" value="Phosphoglycerate mutase-like"/>
    <property type="match status" value="1"/>
</dbReference>
<dbReference type="InterPro" id="IPR051021">
    <property type="entry name" value="Mito_Ser/Thr_phosphatase"/>
</dbReference>
<evidence type="ECO:0000313" key="3">
    <source>
        <dbReference type="Proteomes" id="UP000567922"/>
    </source>
</evidence>
<dbReference type="CDD" id="cd07067">
    <property type="entry name" value="HP_PGM_like"/>
    <property type="match status" value="1"/>
</dbReference>